<feature type="compositionally biased region" description="Basic and acidic residues" evidence="1">
    <location>
        <begin position="1"/>
        <end position="16"/>
    </location>
</feature>
<evidence type="ECO:0000313" key="2">
    <source>
        <dbReference type="EMBL" id="KAL0481831.1"/>
    </source>
</evidence>
<keyword evidence="3" id="KW-1185">Reference proteome</keyword>
<organism evidence="2 3">
    <name type="scientific">Acrasis kona</name>
    <dbReference type="NCBI Taxonomy" id="1008807"/>
    <lineage>
        <taxon>Eukaryota</taxon>
        <taxon>Discoba</taxon>
        <taxon>Heterolobosea</taxon>
        <taxon>Tetramitia</taxon>
        <taxon>Eutetramitia</taxon>
        <taxon>Acrasidae</taxon>
        <taxon>Acrasis</taxon>
    </lineage>
</organism>
<dbReference type="Proteomes" id="UP001431209">
    <property type="component" value="Unassembled WGS sequence"/>
</dbReference>
<comment type="caution">
    <text evidence="2">The sequence shown here is derived from an EMBL/GenBank/DDBJ whole genome shotgun (WGS) entry which is preliminary data.</text>
</comment>
<feature type="compositionally biased region" description="Polar residues" evidence="1">
    <location>
        <begin position="17"/>
        <end position="27"/>
    </location>
</feature>
<feature type="region of interest" description="Disordered" evidence="1">
    <location>
        <begin position="1"/>
        <end position="27"/>
    </location>
</feature>
<dbReference type="AlphaFoldDB" id="A0AAW2YY38"/>
<gene>
    <name evidence="2" type="ORF">AKO1_011337</name>
</gene>
<sequence>MEDHKPSTISQDEKNIKTTPTSQYGSESDFNFMAKKIARFLDTSKPTQDKISKENKMKKRMIKGDVIVKCSTESKNIEPENMIQIAKQIVQKSYEETQTVREFSKLDLDKK</sequence>
<reference evidence="2 3" key="1">
    <citation type="submission" date="2024-03" db="EMBL/GenBank/DDBJ databases">
        <title>The Acrasis kona genome and developmental transcriptomes reveal deep origins of eukaryotic multicellular pathways.</title>
        <authorList>
            <person name="Sheikh S."/>
            <person name="Fu C.-J."/>
            <person name="Brown M.W."/>
            <person name="Baldauf S.L."/>
        </authorList>
    </citation>
    <scope>NUCLEOTIDE SEQUENCE [LARGE SCALE GENOMIC DNA]</scope>
    <source>
        <strain evidence="2 3">ATCC MYA-3509</strain>
    </source>
</reference>
<evidence type="ECO:0000313" key="3">
    <source>
        <dbReference type="Proteomes" id="UP001431209"/>
    </source>
</evidence>
<protein>
    <submittedName>
        <fullName evidence="2">Uncharacterized protein</fullName>
    </submittedName>
</protein>
<dbReference type="EMBL" id="JAOPGA020000797">
    <property type="protein sequence ID" value="KAL0481831.1"/>
    <property type="molecule type" value="Genomic_DNA"/>
</dbReference>
<evidence type="ECO:0000256" key="1">
    <source>
        <dbReference type="SAM" id="MobiDB-lite"/>
    </source>
</evidence>
<name>A0AAW2YY38_9EUKA</name>
<accession>A0AAW2YY38</accession>
<proteinExistence type="predicted"/>